<sequence>MDVRNDVGGFVHGAVVQAGSIGAVHVGAPSVPVRAAVRDPAKVFHDVLSDGFTGRAWLEREVDAFLAGPCGYLWVEAEAGLGKTAFAAHLVRERGWLSHFARYANGGAVRVGLQNLAGQLVRRFDLADLVPGDALPEWAHTPEGFEALLGAAAERGPVVLVVDGADEAERPGLPWGLPRTLPPGVHVVGTYRTGMARPACDSPSRVVRIEADDPRNRADLTAHLASVVDDPDLARALADRCGGVWIYLRYLLHELRLGTRRPDDLTSLPSNLRAYYTGQLTRWSRSPDWRTGLLPLLATLNAAAEPLDVDTLARLTGADVRQWCQYELRPFLTATEESPRKYAIYHASFRELLDGVVPADGGDDERAWADTLAAATRAAHGRIADHCSAHVDDYALRHLAGHLVRAGRVADLHRLLVAEEDGLNTWFAAHDRADGLDSYLADLAPARGEARREVDAAVAGGRPAPALADVVRYQLMASSVTGRIARLSPKLIAALVEYEVWTPERALTHVRHLPTNHIPVALRLLLPHLPTRLLDAALEVAEAIDAPAHRVRARQDIAAHLPAERRSALLARSSDLAAARPDAAGRADALHGIAGHPSPEGEPAVPDLVGGTPDEHRRADVVVDLARRTRITTDQLVEIAEGMTSPEARAQVLNAAIDPAAEPSRSRLVRLAWQAVQAIGNPTTRAVQLLALSRELPADLLAEGVEFAAAAGNPYLRAYLLVRLCSTDSAGRHPELPVRAFDAVLSSARRGGSAELVVDLLPHFPAERRPELLVRAVNATTALRGEAQARALVRLALAMPAPSRDPALSAALAAVDSLDDELVLLRTRIWLSRRIPTADKAPWVAKALADHAFAAVHVVDDLNPDQVEAALRSALADPDDYRGLGTAAALLRRIPEDRRGPLVAAVLDRTLGFNERRRWRVLAVLVPVLSEDQRLVVAELVGRAPRSSESIRVLVGLGRHDPALADLAVAAATTADRPLPEALLDVATVATPAGLAKVAESAKRIEDDCARAWVLLTLADRFTDTEQRELLALGLAAAGDFASGHRATSSKVSFSPDDLSEMTPPPHYGYHDPVLGLVSKAAETPEARDLFLPLLDAASRTVGRDHFTYLLGVTAPTLRRIGGPEALVRISKAIEDTLRWWP</sequence>
<dbReference type="EMBL" id="CP034550">
    <property type="protein sequence ID" value="QFZ18122.1"/>
    <property type="molecule type" value="Genomic_DNA"/>
</dbReference>
<dbReference type="AlphaFoldDB" id="A0A5Q0GXN8"/>
<gene>
    <name evidence="1" type="ORF">EKG83_12090</name>
</gene>
<protein>
    <submittedName>
        <fullName evidence="1">Uncharacterized protein</fullName>
    </submittedName>
</protein>
<reference evidence="2" key="1">
    <citation type="journal article" date="2021" name="Curr. Microbiol.">
        <title>Complete genome of nocamycin-producing strain Saccharothrix syringae NRRL B-16468 reveals the biosynthetic potential for secondary metabolites.</title>
        <authorList>
            <person name="Mo X."/>
            <person name="Yang S."/>
        </authorList>
    </citation>
    <scope>NUCLEOTIDE SEQUENCE [LARGE SCALE GENOMIC DNA]</scope>
    <source>
        <strain evidence="2">ATCC 51364 / DSM 43886 / JCM 6844 / KCTC 9398 / NBRC 14523 / NRRL B-16468 / INA 2240</strain>
    </source>
</reference>
<dbReference type="Proteomes" id="UP000325787">
    <property type="component" value="Chromosome"/>
</dbReference>
<accession>A0A5Q0GXN8</accession>
<dbReference type="InterPro" id="IPR027417">
    <property type="entry name" value="P-loop_NTPase"/>
</dbReference>
<dbReference type="KEGG" id="ssyi:EKG83_12090"/>
<organism evidence="1 2">
    <name type="scientific">Saccharothrix syringae</name>
    <name type="common">Nocardiopsis syringae</name>
    <dbReference type="NCBI Taxonomy" id="103733"/>
    <lineage>
        <taxon>Bacteria</taxon>
        <taxon>Bacillati</taxon>
        <taxon>Actinomycetota</taxon>
        <taxon>Actinomycetes</taxon>
        <taxon>Pseudonocardiales</taxon>
        <taxon>Pseudonocardiaceae</taxon>
        <taxon>Saccharothrix</taxon>
    </lineage>
</organism>
<proteinExistence type="predicted"/>
<dbReference type="OrthoDB" id="3369601at2"/>
<evidence type="ECO:0000313" key="2">
    <source>
        <dbReference type="Proteomes" id="UP000325787"/>
    </source>
</evidence>
<keyword evidence="2" id="KW-1185">Reference proteome</keyword>
<dbReference type="RefSeq" id="WP_033427202.1">
    <property type="nucleotide sequence ID" value="NZ_CP034550.1"/>
</dbReference>
<evidence type="ECO:0000313" key="1">
    <source>
        <dbReference type="EMBL" id="QFZ18122.1"/>
    </source>
</evidence>
<dbReference type="SUPFAM" id="SSF52540">
    <property type="entry name" value="P-loop containing nucleoside triphosphate hydrolases"/>
    <property type="match status" value="1"/>
</dbReference>
<name>A0A5Q0GXN8_SACSY</name>